<dbReference type="EMBL" id="NMUH01001994">
    <property type="protein sequence ID" value="MQL97035.1"/>
    <property type="molecule type" value="Genomic_DNA"/>
</dbReference>
<evidence type="ECO:0000313" key="2">
    <source>
        <dbReference type="Proteomes" id="UP000652761"/>
    </source>
</evidence>
<dbReference type="Proteomes" id="UP000652761">
    <property type="component" value="Unassembled WGS sequence"/>
</dbReference>
<keyword evidence="2" id="KW-1185">Reference proteome</keyword>
<sequence length="112" mass="12709">LLNLSVVHCVYRLWGSYPIEPVTCEAHPFFFQVKESRRVLVPLLVPVGIIVESGLHHQQSNAFTCGALRVCPELLYLLNDYDMKLISRTCVVDIPCEASARSREAESCRARY</sequence>
<feature type="non-terminal residue" evidence="1">
    <location>
        <position position="112"/>
    </location>
</feature>
<organism evidence="1 2">
    <name type="scientific">Colocasia esculenta</name>
    <name type="common">Wild taro</name>
    <name type="synonym">Arum esculentum</name>
    <dbReference type="NCBI Taxonomy" id="4460"/>
    <lineage>
        <taxon>Eukaryota</taxon>
        <taxon>Viridiplantae</taxon>
        <taxon>Streptophyta</taxon>
        <taxon>Embryophyta</taxon>
        <taxon>Tracheophyta</taxon>
        <taxon>Spermatophyta</taxon>
        <taxon>Magnoliopsida</taxon>
        <taxon>Liliopsida</taxon>
        <taxon>Araceae</taxon>
        <taxon>Aroideae</taxon>
        <taxon>Colocasieae</taxon>
        <taxon>Colocasia</taxon>
    </lineage>
</organism>
<name>A0A843VM38_COLES</name>
<proteinExistence type="predicted"/>
<dbReference type="AlphaFoldDB" id="A0A843VM38"/>
<comment type="caution">
    <text evidence="1">The sequence shown here is derived from an EMBL/GenBank/DDBJ whole genome shotgun (WGS) entry which is preliminary data.</text>
</comment>
<reference evidence="1" key="1">
    <citation type="submission" date="2017-07" db="EMBL/GenBank/DDBJ databases">
        <title>Taro Niue Genome Assembly and Annotation.</title>
        <authorList>
            <person name="Atibalentja N."/>
            <person name="Keating K."/>
            <person name="Fields C.J."/>
        </authorList>
    </citation>
    <scope>NUCLEOTIDE SEQUENCE</scope>
    <source>
        <strain evidence="1">Niue_2</strain>
        <tissue evidence="1">Leaf</tissue>
    </source>
</reference>
<gene>
    <name evidence="1" type="ORF">Taro_029720</name>
</gene>
<protein>
    <submittedName>
        <fullName evidence="1">Uncharacterized protein</fullName>
    </submittedName>
</protein>
<accession>A0A843VM38</accession>
<evidence type="ECO:0000313" key="1">
    <source>
        <dbReference type="EMBL" id="MQL97035.1"/>
    </source>
</evidence>